<keyword evidence="12" id="KW-0464">Manganese</keyword>
<organism evidence="14 15">
    <name type="scientific">Ilex paraguariensis</name>
    <name type="common">yerba mate</name>
    <dbReference type="NCBI Taxonomy" id="185542"/>
    <lineage>
        <taxon>Eukaryota</taxon>
        <taxon>Viridiplantae</taxon>
        <taxon>Streptophyta</taxon>
        <taxon>Embryophyta</taxon>
        <taxon>Tracheophyta</taxon>
        <taxon>Spermatophyta</taxon>
        <taxon>Magnoliopsida</taxon>
        <taxon>eudicotyledons</taxon>
        <taxon>Gunneridae</taxon>
        <taxon>Pentapetalae</taxon>
        <taxon>asterids</taxon>
        <taxon>campanulids</taxon>
        <taxon>Aquifoliales</taxon>
        <taxon>Aquifoliaceae</taxon>
        <taxon>Ilex</taxon>
    </lineage>
</organism>
<keyword evidence="15" id="KW-1185">Reference proteome</keyword>
<comment type="similarity">
    <text evidence="4">Belongs to the glycosyltransferase 31 family.</text>
</comment>
<dbReference type="Proteomes" id="UP001642360">
    <property type="component" value="Unassembled WGS sequence"/>
</dbReference>
<evidence type="ECO:0000256" key="13">
    <source>
        <dbReference type="SAM" id="MobiDB-lite"/>
    </source>
</evidence>
<evidence type="ECO:0000256" key="5">
    <source>
        <dbReference type="ARBA" id="ARBA00022676"/>
    </source>
</evidence>
<comment type="caution">
    <text evidence="14">The sequence shown here is derived from an EMBL/GenBank/DDBJ whole genome shotgun (WGS) entry which is preliminary data.</text>
</comment>
<keyword evidence="10" id="KW-0333">Golgi apparatus</keyword>
<evidence type="ECO:0000256" key="12">
    <source>
        <dbReference type="ARBA" id="ARBA00023211"/>
    </source>
</evidence>
<keyword evidence="8" id="KW-0735">Signal-anchor</keyword>
<evidence type="ECO:0000256" key="3">
    <source>
        <dbReference type="ARBA" id="ARBA00004922"/>
    </source>
</evidence>
<comment type="pathway">
    <text evidence="3">Protein modification; protein glycosylation.</text>
</comment>
<evidence type="ECO:0000256" key="11">
    <source>
        <dbReference type="ARBA" id="ARBA00023136"/>
    </source>
</evidence>
<dbReference type="InterPro" id="IPR002659">
    <property type="entry name" value="Glyco_trans_31"/>
</dbReference>
<dbReference type="Pfam" id="PF01762">
    <property type="entry name" value="Galactosyl_T"/>
    <property type="match status" value="1"/>
</dbReference>
<evidence type="ECO:0000313" key="15">
    <source>
        <dbReference type="Proteomes" id="UP001642360"/>
    </source>
</evidence>
<evidence type="ECO:0000256" key="10">
    <source>
        <dbReference type="ARBA" id="ARBA00023034"/>
    </source>
</evidence>
<protein>
    <submittedName>
        <fullName evidence="14">Uncharacterized protein</fullName>
    </submittedName>
</protein>
<evidence type="ECO:0000256" key="4">
    <source>
        <dbReference type="ARBA" id="ARBA00008661"/>
    </source>
</evidence>
<feature type="compositionally biased region" description="Pro residues" evidence="13">
    <location>
        <begin position="1"/>
        <end position="10"/>
    </location>
</feature>
<keyword evidence="9" id="KW-1133">Transmembrane helix</keyword>
<evidence type="ECO:0000256" key="7">
    <source>
        <dbReference type="ARBA" id="ARBA00022692"/>
    </source>
</evidence>
<feature type="non-terminal residue" evidence="14">
    <location>
        <position position="1"/>
    </location>
</feature>
<keyword evidence="7" id="KW-0812">Transmembrane</keyword>
<sequence length="117" mass="12815">SNPDPLPLYPHPSHNGSAAATPAQQRHTVAINTAATPTAFNTAAHSGTQRLTKLSPAGSILDRAIEAEDRKHGDFLRLEHIEGYLELSAKTKSFFTTVVALWDADFYVKYSLLLWKA</sequence>
<comment type="cofactor">
    <cofactor evidence="1">
        <name>Mn(2+)</name>
        <dbReference type="ChEBI" id="CHEBI:29035"/>
    </cofactor>
</comment>
<gene>
    <name evidence="14" type="ORF">ILEXP_LOCUS29328</name>
</gene>
<reference evidence="14 15" key="1">
    <citation type="submission" date="2024-02" db="EMBL/GenBank/DDBJ databases">
        <authorList>
            <person name="Vignale AGUSTIN F."/>
            <person name="Sosa J E."/>
            <person name="Modenutti C."/>
        </authorList>
    </citation>
    <scope>NUCLEOTIDE SEQUENCE [LARGE SCALE GENOMIC DNA]</scope>
</reference>
<proteinExistence type="inferred from homology"/>
<evidence type="ECO:0000256" key="8">
    <source>
        <dbReference type="ARBA" id="ARBA00022968"/>
    </source>
</evidence>
<keyword evidence="5" id="KW-0328">Glycosyltransferase</keyword>
<evidence type="ECO:0000256" key="6">
    <source>
        <dbReference type="ARBA" id="ARBA00022679"/>
    </source>
</evidence>
<name>A0ABC8SUG4_9AQUA</name>
<evidence type="ECO:0000256" key="1">
    <source>
        <dbReference type="ARBA" id="ARBA00001936"/>
    </source>
</evidence>
<evidence type="ECO:0000313" key="14">
    <source>
        <dbReference type="EMBL" id="CAK9160555.1"/>
    </source>
</evidence>
<evidence type="ECO:0000256" key="9">
    <source>
        <dbReference type="ARBA" id="ARBA00022989"/>
    </source>
</evidence>
<comment type="subcellular location">
    <subcellularLocation>
        <location evidence="2">Golgi apparatus membrane</location>
        <topology evidence="2">Single-pass type II membrane protein</topology>
    </subcellularLocation>
</comment>
<dbReference type="AlphaFoldDB" id="A0ABC8SUG4"/>
<evidence type="ECO:0000256" key="2">
    <source>
        <dbReference type="ARBA" id="ARBA00004323"/>
    </source>
</evidence>
<dbReference type="GO" id="GO:0016757">
    <property type="term" value="F:glycosyltransferase activity"/>
    <property type="evidence" value="ECO:0007669"/>
    <property type="project" value="UniProtKB-KW"/>
</dbReference>
<feature type="compositionally biased region" description="Polar residues" evidence="13">
    <location>
        <begin position="14"/>
        <end position="25"/>
    </location>
</feature>
<dbReference type="EMBL" id="CAUOFW020003538">
    <property type="protein sequence ID" value="CAK9160555.1"/>
    <property type="molecule type" value="Genomic_DNA"/>
</dbReference>
<dbReference type="GO" id="GO:0000139">
    <property type="term" value="C:Golgi membrane"/>
    <property type="evidence" value="ECO:0007669"/>
    <property type="project" value="UniProtKB-SubCell"/>
</dbReference>
<keyword evidence="6" id="KW-0808">Transferase</keyword>
<keyword evidence="11" id="KW-0472">Membrane</keyword>
<feature type="region of interest" description="Disordered" evidence="13">
    <location>
        <begin position="1"/>
        <end position="25"/>
    </location>
</feature>
<accession>A0ABC8SUG4</accession>